<keyword evidence="4" id="KW-1185">Reference proteome</keyword>
<dbReference type="EMBL" id="JBHUGA010000040">
    <property type="protein sequence ID" value="MFD1847031.1"/>
    <property type="molecule type" value="Genomic_DNA"/>
</dbReference>
<evidence type="ECO:0000256" key="1">
    <source>
        <dbReference type="ARBA" id="ARBA00006479"/>
    </source>
</evidence>
<gene>
    <name evidence="3" type="ORF">ACFSFX_10535</name>
</gene>
<dbReference type="InterPro" id="IPR043129">
    <property type="entry name" value="ATPase_NBD"/>
</dbReference>
<sequence length="324" mass="32767">MTTIDPPPTSLPTPEPATGTGQDLVLAIDVGGTDLKSALADPAGALIDIRRTATPASSGVPGESIVERSAALLAEYRGAWPTKNIAAIGLIAPGLVDEVNGVGIYSANLGWRDFPFADRLRRATGLPVSYAHDVGAAGDAEMRFGAARGLGDVVVMIVGTGIAGAVFCDGKRVLGGGYAGELGHAQVPGGLDCTCGLRGCLETIGSAGAIARRYTELSGQAVPGAREVFAAAAAGDPVGRRVIDDAITALAFSIAQLVAILGTEAVVIGGGLTQAGDALLDPLRLQVKQNLSFHRHPVLLAAQMGQDAGLIGAALRARDLLDAP</sequence>
<feature type="region of interest" description="Disordered" evidence="2">
    <location>
        <begin position="1"/>
        <end position="20"/>
    </location>
</feature>
<proteinExistence type="inferred from homology"/>
<dbReference type="PANTHER" id="PTHR18964:SF169">
    <property type="entry name" value="N-ACETYLMANNOSAMINE KINASE"/>
    <property type="match status" value="1"/>
</dbReference>
<accession>A0ABW4Q8H9</accession>
<evidence type="ECO:0000313" key="3">
    <source>
        <dbReference type="EMBL" id="MFD1847031.1"/>
    </source>
</evidence>
<dbReference type="SUPFAM" id="SSF53067">
    <property type="entry name" value="Actin-like ATPase domain"/>
    <property type="match status" value="1"/>
</dbReference>
<dbReference type="PANTHER" id="PTHR18964">
    <property type="entry name" value="ROK (REPRESSOR, ORF, KINASE) FAMILY"/>
    <property type="match status" value="1"/>
</dbReference>
<organism evidence="3 4">
    <name type="scientific">Arthrobacter flavus</name>
    <dbReference type="NCBI Taxonomy" id="95172"/>
    <lineage>
        <taxon>Bacteria</taxon>
        <taxon>Bacillati</taxon>
        <taxon>Actinomycetota</taxon>
        <taxon>Actinomycetes</taxon>
        <taxon>Micrococcales</taxon>
        <taxon>Micrococcaceae</taxon>
        <taxon>Arthrobacter</taxon>
    </lineage>
</organism>
<name>A0ABW4Q8H9_9MICC</name>
<feature type="compositionally biased region" description="Pro residues" evidence="2">
    <location>
        <begin position="1"/>
        <end position="15"/>
    </location>
</feature>
<comment type="similarity">
    <text evidence="1">Belongs to the ROK (NagC/XylR) family.</text>
</comment>
<dbReference type="Proteomes" id="UP001597307">
    <property type="component" value="Unassembled WGS sequence"/>
</dbReference>
<dbReference type="RefSeq" id="WP_343879115.1">
    <property type="nucleotide sequence ID" value="NZ_BAAAIJ010000032.1"/>
</dbReference>
<dbReference type="InterPro" id="IPR000600">
    <property type="entry name" value="ROK"/>
</dbReference>
<dbReference type="Pfam" id="PF00480">
    <property type="entry name" value="ROK"/>
    <property type="match status" value="1"/>
</dbReference>
<reference evidence="4" key="1">
    <citation type="journal article" date="2019" name="Int. J. Syst. Evol. Microbiol.">
        <title>The Global Catalogue of Microorganisms (GCM) 10K type strain sequencing project: providing services to taxonomists for standard genome sequencing and annotation.</title>
        <authorList>
            <consortium name="The Broad Institute Genomics Platform"/>
            <consortium name="The Broad Institute Genome Sequencing Center for Infectious Disease"/>
            <person name="Wu L."/>
            <person name="Ma J."/>
        </authorList>
    </citation>
    <scope>NUCLEOTIDE SEQUENCE [LARGE SCALE GENOMIC DNA]</scope>
    <source>
        <strain evidence="4">JCM 11496</strain>
    </source>
</reference>
<evidence type="ECO:0000256" key="2">
    <source>
        <dbReference type="SAM" id="MobiDB-lite"/>
    </source>
</evidence>
<comment type="caution">
    <text evidence="3">The sequence shown here is derived from an EMBL/GenBank/DDBJ whole genome shotgun (WGS) entry which is preliminary data.</text>
</comment>
<protein>
    <submittedName>
        <fullName evidence="3">ROK family protein</fullName>
    </submittedName>
</protein>
<dbReference type="Gene3D" id="3.30.420.40">
    <property type="match status" value="2"/>
</dbReference>
<evidence type="ECO:0000313" key="4">
    <source>
        <dbReference type="Proteomes" id="UP001597307"/>
    </source>
</evidence>